<proteinExistence type="predicted"/>
<protein>
    <submittedName>
        <fullName evidence="2">Uncharacterized protein</fullName>
    </submittedName>
</protein>
<organism evidence="2 3">
    <name type="scientific">Lojkania enalia</name>
    <dbReference type="NCBI Taxonomy" id="147567"/>
    <lineage>
        <taxon>Eukaryota</taxon>
        <taxon>Fungi</taxon>
        <taxon>Dikarya</taxon>
        <taxon>Ascomycota</taxon>
        <taxon>Pezizomycotina</taxon>
        <taxon>Dothideomycetes</taxon>
        <taxon>Pleosporomycetidae</taxon>
        <taxon>Pleosporales</taxon>
        <taxon>Pleosporales incertae sedis</taxon>
        <taxon>Lojkania</taxon>
    </lineage>
</organism>
<name>A0A9P4N874_9PLEO</name>
<comment type="caution">
    <text evidence="2">The sequence shown here is derived from an EMBL/GenBank/DDBJ whole genome shotgun (WGS) entry which is preliminary data.</text>
</comment>
<sequence>MAFQDLLSFAVGFCLLIPVVSSPEYAWDGCGDGKCGDFSILMSDLKVLDSGFGPAAAGPAHPWSECSRGGFSALASRFVTIYLAFRASDGWLSPLCWWHLQEPTKIPQLWHVFLSDPVYVD</sequence>
<accession>A0A9P4N874</accession>
<evidence type="ECO:0000313" key="3">
    <source>
        <dbReference type="Proteomes" id="UP000800093"/>
    </source>
</evidence>
<keyword evidence="3" id="KW-1185">Reference proteome</keyword>
<dbReference type="EMBL" id="ML986621">
    <property type="protein sequence ID" value="KAF2263936.1"/>
    <property type="molecule type" value="Genomic_DNA"/>
</dbReference>
<feature type="signal peptide" evidence="1">
    <location>
        <begin position="1"/>
        <end position="21"/>
    </location>
</feature>
<reference evidence="3" key="1">
    <citation type="journal article" date="2020" name="Stud. Mycol.">
        <title>101 Dothideomycetes genomes: A test case for predicting lifestyles and emergence of pathogens.</title>
        <authorList>
            <person name="Haridas S."/>
            <person name="Albert R."/>
            <person name="Binder M."/>
            <person name="Bloem J."/>
            <person name="LaButti K."/>
            <person name="Salamov A."/>
            <person name="Andreopoulos B."/>
            <person name="Baker S."/>
            <person name="Barry K."/>
            <person name="Bills G."/>
            <person name="Bluhm B."/>
            <person name="Cannon C."/>
            <person name="Castanera R."/>
            <person name="Culley D."/>
            <person name="Daum C."/>
            <person name="Ezra D."/>
            <person name="Gonzalez J."/>
            <person name="Henrissat B."/>
            <person name="Kuo A."/>
            <person name="Liang C."/>
            <person name="Lipzen A."/>
            <person name="Lutzoni F."/>
            <person name="Magnuson J."/>
            <person name="Mondo S."/>
            <person name="Nolan M."/>
            <person name="Ohm R."/>
            <person name="Pangilinan J."/>
            <person name="Park H.-J."/>
            <person name="Ramirez L."/>
            <person name="Alfaro M."/>
            <person name="Sun H."/>
            <person name="Tritt A."/>
            <person name="Yoshinaga Y."/>
            <person name="Zwiers L.-H."/>
            <person name="Turgeon B."/>
            <person name="Goodwin S."/>
            <person name="Spatafora J."/>
            <person name="Crous P."/>
            <person name="Grigoriev I."/>
        </authorList>
    </citation>
    <scope>NUCLEOTIDE SEQUENCE [LARGE SCALE GENOMIC DNA]</scope>
    <source>
        <strain evidence="3">CBS 304.66</strain>
    </source>
</reference>
<evidence type="ECO:0000313" key="2">
    <source>
        <dbReference type="EMBL" id="KAF2263936.1"/>
    </source>
</evidence>
<dbReference type="Proteomes" id="UP000800093">
    <property type="component" value="Unassembled WGS sequence"/>
</dbReference>
<dbReference type="AlphaFoldDB" id="A0A9P4N874"/>
<feature type="chain" id="PRO_5040384306" evidence="1">
    <location>
        <begin position="22"/>
        <end position="121"/>
    </location>
</feature>
<keyword evidence="1" id="KW-0732">Signal</keyword>
<gene>
    <name evidence="2" type="ORF">CC78DRAFT_581058</name>
</gene>
<evidence type="ECO:0000256" key="1">
    <source>
        <dbReference type="SAM" id="SignalP"/>
    </source>
</evidence>